<evidence type="ECO:0000313" key="2">
    <source>
        <dbReference type="EMBL" id="MCE5168810.1"/>
    </source>
</evidence>
<keyword evidence="1" id="KW-0812">Transmembrane</keyword>
<gene>
    <name evidence="2" type="ORF">LQV63_05735</name>
</gene>
<evidence type="ECO:0000313" key="3">
    <source>
        <dbReference type="Proteomes" id="UP001199916"/>
    </source>
</evidence>
<keyword evidence="1" id="KW-0472">Membrane</keyword>
<dbReference type="RefSeq" id="WP_233695983.1">
    <property type="nucleotide sequence ID" value="NZ_JAJNBZ010000003.1"/>
</dbReference>
<proteinExistence type="predicted"/>
<evidence type="ECO:0000256" key="1">
    <source>
        <dbReference type="SAM" id="Phobius"/>
    </source>
</evidence>
<sequence length="233" mass="26167">MSIKEGSTIKKLRQWIKKMSADNGTMTLEASIIFPVVFYCTLAMLFFAVLIFQSVLTSHAATLASERGAAFWDNSYKDGKDGSFQAGQHDGLYWRLFDDKLIDRLFAGFSDATLYAVTLPSQHNSERLPERKLERAAMLLPNIFQGEMKYDNSMIERTVTTTLTRPLYQAAFQRLTGSRVSPEGQAVAAVVEPVEFIRSVELSRYMYTKLQIWNKQGISAGQAAEVVKQAAVQ</sequence>
<protein>
    <submittedName>
        <fullName evidence="2">Pilus assembly protein</fullName>
    </submittedName>
</protein>
<name>A0ABS8YEP3_9BACL</name>
<feature type="transmembrane region" description="Helical" evidence="1">
    <location>
        <begin position="32"/>
        <end position="52"/>
    </location>
</feature>
<keyword evidence="1" id="KW-1133">Transmembrane helix</keyword>
<accession>A0ABS8YEP3</accession>
<dbReference type="EMBL" id="JAJNBZ010000003">
    <property type="protein sequence ID" value="MCE5168810.1"/>
    <property type="molecule type" value="Genomic_DNA"/>
</dbReference>
<dbReference type="Proteomes" id="UP001199916">
    <property type="component" value="Unassembled WGS sequence"/>
</dbReference>
<keyword evidence="3" id="KW-1185">Reference proteome</keyword>
<reference evidence="2 3" key="1">
    <citation type="submission" date="2021-11" db="EMBL/GenBank/DDBJ databases">
        <title>Draft genome sequence of Paenibacillus profundus YoMME, a new Gram-positive bacteria with exoelectrogenic properties.</title>
        <authorList>
            <person name="Hubenova Y."/>
            <person name="Hubenova E."/>
            <person name="Manasiev Y."/>
            <person name="Peykov S."/>
            <person name="Mitov M."/>
        </authorList>
    </citation>
    <scope>NUCLEOTIDE SEQUENCE [LARGE SCALE GENOMIC DNA]</scope>
    <source>
        <strain evidence="2 3">YoMME</strain>
    </source>
</reference>
<comment type="caution">
    <text evidence="2">The sequence shown here is derived from an EMBL/GenBank/DDBJ whole genome shotgun (WGS) entry which is preliminary data.</text>
</comment>
<organism evidence="2 3">
    <name type="scientific">Paenibacillus profundus</name>
    <dbReference type="NCBI Taxonomy" id="1173085"/>
    <lineage>
        <taxon>Bacteria</taxon>
        <taxon>Bacillati</taxon>
        <taxon>Bacillota</taxon>
        <taxon>Bacilli</taxon>
        <taxon>Bacillales</taxon>
        <taxon>Paenibacillaceae</taxon>
        <taxon>Paenibacillus</taxon>
    </lineage>
</organism>